<dbReference type="AlphaFoldDB" id="A0A9Q0S650"/>
<dbReference type="GO" id="GO:0010043">
    <property type="term" value="P:response to zinc ion"/>
    <property type="evidence" value="ECO:0007669"/>
    <property type="project" value="TreeGrafter"/>
</dbReference>
<dbReference type="OrthoDB" id="66620at2759"/>
<evidence type="ECO:0000256" key="7">
    <source>
        <dbReference type="ARBA" id="ARBA00022967"/>
    </source>
</evidence>
<keyword evidence="1" id="KW-0813">Transport</keyword>
<proteinExistence type="predicted"/>
<evidence type="ECO:0000256" key="3">
    <source>
        <dbReference type="ARBA" id="ARBA00022741"/>
    </source>
</evidence>
<protein>
    <submittedName>
        <fullName evidence="11">Zinc import ATP-binding protein ZnuC</fullName>
    </submittedName>
</protein>
<evidence type="ECO:0000259" key="10">
    <source>
        <dbReference type="PROSITE" id="PS50893"/>
    </source>
</evidence>
<evidence type="ECO:0000313" key="12">
    <source>
        <dbReference type="Proteomes" id="UP001151699"/>
    </source>
</evidence>
<dbReference type="PROSITE" id="PS50893">
    <property type="entry name" value="ABC_TRANSPORTER_2"/>
    <property type="match status" value="1"/>
</dbReference>
<dbReference type="InterPro" id="IPR003593">
    <property type="entry name" value="AAA+_ATPase"/>
</dbReference>
<keyword evidence="9" id="KW-0472">Membrane</keyword>
<dbReference type="GO" id="GO:0006829">
    <property type="term" value="P:zinc ion transport"/>
    <property type="evidence" value="ECO:0007669"/>
    <property type="project" value="UniProtKB-KW"/>
</dbReference>
<gene>
    <name evidence="11" type="primary">znuC_0</name>
    <name evidence="11" type="ORF">Bhyg_00010</name>
</gene>
<dbReference type="PANTHER" id="PTHR42734:SF9">
    <property type="entry name" value="ZINC IMPORT ATP-BINDING PROTEIN ZNUC"/>
    <property type="match status" value="1"/>
</dbReference>
<dbReference type="InterPro" id="IPR008816">
    <property type="entry name" value="Gly_zipper_2TM_dom"/>
</dbReference>
<dbReference type="GO" id="GO:0005524">
    <property type="term" value="F:ATP binding"/>
    <property type="evidence" value="ECO:0007669"/>
    <property type="project" value="UniProtKB-KW"/>
</dbReference>
<name>A0A9Q0S650_9DIPT</name>
<evidence type="ECO:0000256" key="2">
    <source>
        <dbReference type="ARBA" id="ARBA00022475"/>
    </source>
</evidence>
<dbReference type="SUPFAM" id="SSF52540">
    <property type="entry name" value="P-loop containing nucleoside triphosphate hydrolases"/>
    <property type="match status" value="1"/>
</dbReference>
<dbReference type="Gene3D" id="3.40.50.300">
    <property type="entry name" value="P-loop containing nucleotide triphosphate hydrolases"/>
    <property type="match status" value="1"/>
</dbReference>
<keyword evidence="12" id="KW-1185">Reference proteome</keyword>
<dbReference type="EMBL" id="WJQU01000001">
    <property type="protein sequence ID" value="KAJ6644815.1"/>
    <property type="molecule type" value="Genomic_DNA"/>
</dbReference>
<evidence type="ECO:0000313" key="11">
    <source>
        <dbReference type="EMBL" id="KAJ6644815.1"/>
    </source>
</evidence>
<dbReference type="PROSITE" id="PS00211">
    <property type="entry name" value="ABC_TRANSPORTER_1"/>
    <property type="match status" value="1"/>
</dbReference>
<dbReference type="Pfam" id="PF00005">
    <property type="entry name" value="ABC_tran"/>
    <property type="match status" value="1"/>
</dbReference>
<keyword evidence="4" id="KW-0862">Zinc</keyword>
<keyword evidence="6" id="KW-0864">Zinc transport</keyword>
<dbReference type="Proteomes" id="UP001151699">
    <property type="component" value="Chromosome A"/>
</dbReference>
<dbReference type="InterPro" id="IPR050153">
    <property type="entry name" value="Metal_Ion_Import_ABC"/>
</dbReference>
<dbReference type="SMART" id="SM00382">
    <property type="entry name" value="AAA"/>
    <property type="match status" value="1"/>
</dbReference>
<sequence length="335" mass="36507">MNKQGGGTLIGGVAGALIGSQFGKGAGSLVGTGIGALAGAFIGGQIGKQMDDYDKQLLQQSSHRALENAPSGQSIEWRNPDSGHYGYVTPVNTFKNNYGEYCREYTQVVVIGGNRQKAYGKACRQPDGQWKKGEVTTLIGPNGAGKTTIAKLILRLDKPSSGIISINAPLKIGYVPQKLDFASNLPITAEKFLHLLTTNNLSQNSTELFDFIKLDSYRTQDISELSGGQLQKLVLAATLLNNPDLVILDEPTQSLDAVSQQEFYKIINQLKKSLNITIFMISHDLFTVIKNSDQVICLNKHICCSGKPNDLTENQDFLDTLSAIGFYTHHHDHKH</sequence>
<keyword evidence="5 11" id="KW-0067">ATP-binding</keyword>
<keyword evidence="7" id="KW-1278">Translocase</keyword>
<comment type="caution">
    <text evidence="11">The sequence shown here is derived from an EMBL/GenBank/DDBJ whole genome shotgun (WGS) entry which is preliminary data.</text>
</comment>
<evidence type="ECO:0000256" key="8">
    <source>
        <dbReference type="ARBA" id="ARBA00023065"/>
    </source>
</evidence>
<evidence type="ECO:0000256" key="9">
    <source>
        <dbReference type="ARBA" id="ARBA00023136"/>
    </source>
</evidence>
<accession>A0A9Q0S650</accession>
<dbReference type="InterPro" id="IPR003439">
    <property type="entry name" value="ABC_transporter-like_ATP-bd"/>
</dbReference>
<evidence type="ECO:0000256" key="6">
    <source>
        <dbReference type="ARBA" id="ARBA00022906"/>
    </source>
</evidence>
<keyword evidence="8" id="KW-0406">Ion transport</keyword>
<organism evidence="11 12">
    <name type="scientific">Pseudolycoriella hygida</name>
    <dbReference type="NCBI Taxonomy" id="35572"/>
    <lineage>
        <taxon>Eukaryota</taxon>
        <taxon>Metazoa</taxon>
        <taxon>Ecdysozoa</taxon>
        <taxon>Arthropoda</taxon>
        <taxon>Hexapoda</taxon>
        <taxon>Insecta</taxon>
        <taxon>Pterygota</taxon>
        <taxon>Neoptera</taxon>
        <taxon>Endopterygota</taxon>
        <taxon>Diptera</taxon>
        <taxon>Nematocera</taxon>
        <taxon>Sciaroidea</taxon>
        <taxon>Sciaridae</taxon>
        <taxon>Pseudolycoriella</taxon>
    </lineage>
</organism>
<keyword evidence="3" id="KW-0547">Nucleotide-binding</keyword>
<reference evidence="11" key="1">
    <citation type="submission" date="2022-07" db="EMBL/GenBank/DDBJ databases">
        <authorList>
            <person name="Trinca V."/>
            <person name="Uliana J.V.C."/>
            <person name="Torres T.T."/>
            <person name="Ward R.J."/>
            <person name="Monesi N."/>
        </authorList>
    </citation>
    <scope>NUCLEOTIDE SEQUENCE</scope>
    <source>
        <strain evidence="11">HSMRA1968</strain>
        <tissue evidence="11">Whole embryos</tissue>
    </source>
</reference>
<keyword evidence="2" id="KW-1003">Cell membrane</keyword>
<evidence type="ECO:0000256" key="1">
    <source>
        <dbReference type="ARBA" id="ARBA00022448"/>
    </source>
</evidence>
<dbReference type="InterPro" id="IPR017871">
    <property type="entry name" value="ABC_transporter-like_CS"/>
</dbReference>
<dbReference type="InterPro" id="IPR027417">
    <property type="entry name" value="P-loop_NTPase"/>
</dbReference>
<evidence type="ECO:0000256" key="4">
    <source>
        <dbReference type="ARBA" id="ARBA00022833"/>
    </source>
</evidence>
<feature type="domain" description="ABC transporter" evidence="10">
    <location>
        <begin position="103"/>
        <end position="324"/>
    </location>
</feature>
<evidence type="ECO:0000256" key="5">
    <source>
        <dbReference type="ARBA" id="ARBA00022840"/>
    </source>
</evidence>
<dbReference type="GO" id="GO:0016887">
    <property type="term" value="F:ATP hydrolysis activity"/>
    <property type="evidence" value="ECO:0007669"/>
    <property type="project" value="InterPro"/>
</dbReference>
<dbReference type="Pfam" id="PF05433">
    <property type="entry name" value="Rick_17kDa_Anti"/>
    <property type="match status" value="1"/>
</dbReference>
<dbReference type="GO" id="GO:0019867">
    <property type="term" value="C:outer membrane"/>
    <property type="evidence" value="ECO:0007669"/>
    <property type="project" value="InterPro"/>
</dbReference>
<dbReference type="PANTHER" id="PTHR42734">
    <property type="entry name" value="METAL TRANSPORT SYSTEM ATP-BINDING PROTEIN TM_0124-RELATED"/>
    <property type="match status" value="1"/>
</dbReference>